<feature type="region of interest" description="Disordered" evidence="1">
    <location>
        <begin position="1"/>
        <end position="22"/>
    </location>
</feature>
<dbReference type="PANTHER" id="PTHR47150:SF5">
    <property type="entry name" value="OS07G0546750 PROTEIN"/>
    <property type="match status" value="1"/>
</dbReference>
<evidence type="ECO:0000313" key="3">
    <source>
        <dbReference type="Proteomes" id="UP001497516"/>
    </source>
</evidence>
<accession>A0AAV2EPG9</accession>
<evidence type="ECO:0000256" key="1">
    <source>
        <dbReference type="SAM" id="MobiDB-lite"/>
    </source>
</evidence>
<dbReference type="EMBL" id="OZ034818">
    <property type="protein sequence ID" value="CAL1387597.1"/>
    <property type="molecule type" value="Genomic_DNA"/>
</dbReference>
<dbReference type="Proteomes" id="UP001497516">
    <property type="component" value="Chromosome 5"/>
</dbReference>
<name>A0AAV2EPG9_9ROSI</name>
<feature type="region of interest" description="Disordered" evidence="1">
    <location>
        <begin position="46"/>
        <end position="72"/>
    </location>
</feature>
<dbReference type="Pfam" id="PF04827">
    <property type="entry name" value="Plant_tran"/>
    <property type="match status" value="1"/>
</dbReference>
<dbReference type="PANTHER" id="PTHR47150">
    <property type="entry name" value="OS12G0169200 PROTEIN"/>
    <property type="match status" value="1"/>
</dbReference>
<organism evidence="2 3">
    <name type="scientific">Linum trigynum</name>
    <dbReference type="NCBI Taxonomy" id="586398"/>
    <lineage>
        <taxon>Eukaryota</taxon>
        <taxon>Viridiplantae</taxon>
        <taxon>Streptophyta</taxon>
        <taxon>Embryophyta</taxon>
        <taxon>Tracheophyta</taxon>
        <taxon>Spermatophyta</taxon>
        <taxon>Magnoliopsida</taxon>
        <taxon>eudicotyledons</taxon>
        <taxon>Gunneridae</taxon>
        <taxon>Pentapetalae</taxon>
        <taxon>rosids</taxon>
        <taxon>fabids</taxon>
        <taxon>Malpighiales</taxon>
        <taxon>Linaceae</taxon>
        <taxon>Linum</taxon>
    </lineage>
</organism>
<gene>
    <name evidence="2" type="ORF">LTRI10_LOCUS28574</name>
</gene>
<sequence>MDSPDREAYEREREADEREREADDIQWEYDCQLDLERTAMLMMYGSTSRRGSSSRKSVRRNKEDGHKRLMQDYFNPNPTYDAKAFTRRYRMPPALFNRVMNDVVNYDVYFKQGKDCAGHDSFSPHQKLTSAFRMLAYGCSADSLDETCRMGESTVLECLRKFCLAITNIYGAQYLRAPTMEDTRRLLRHAEQRGFPGMIGSID</sequence>
<reference evidence="2 3" key="1">
    <citation type="submission" date="2024-04" db="EMBL/GenBank/DDBJ databases">
        <authorList>
            <person name="Fracassetti M."/>
        </authorList>
    </citation>
    <scope>NUCLEOTIDE SEQUENCE [LARGE SCALE GENOMIC DNA]</scope>
</reference>
<keyword evidence="3" id="KW-1185">Reference proteome</keyword>
<evidence type="ECO:0000313" key="2">
    <source>
        <dbReference type="EMBL" id="CAL1387597.1"/>
    </source>
</evidence>
<feature type="compositionally biased region" description="Basic and acidic residues" evidence="1">
    <location>
        <begin position="60"/>
        <end position="70"/>
    </location>
</feature>
<dbReference type="AlphaFoldDB" id="A0AAV2EPG9"/>
<proteinExistence type="predicted"/>
<dbReference type="InterPro" id="IPR006912">
    <property type="entry name" value="Harbinger_derived_prot"/>
</dbReference>
<protein>
    <submittedName>
        <fullName evidence="2">Uncharacterized protein</fullName>
    </submittedName>
</protein>